<dbReference type="InterPro" id="IPR026116">
    <property type="entry name" value="GT18_cat"/>
</dbReference>
<accession>A0A0C2FJM3</accession>
<dbReference type="OrthoDB" id="5871286at2759"/>
<organism evidence="15 16">
    <name type="scientific">Ancylostoma duodenale</name>
    <dbReference type="NCBI Taxonomy" id="51022"/>
    <lineage>
        <taxon>Eukaryota</taxon>
        <taxon>Metazoa</taxon>
        <taxon>Ecdysozoa</taxon>
        <taxon>Nematoda</taxon>
        <taxon>Chromadorea</taxon>
        <taxon>Rhabditida</taxon>
        <taxon>Rhabditina</taxon>
        <taxon>Rhabditomorpha</taxon>
        <taxon>Strongyloidea</taxon>
        <taxon>Ancylostomatidae</taxon>
        <taxon>Ancylostomatinae</taxon>
        <taxon>Ancylostoma</taxon>
    </lineage>
</organism>
<keyword evidence="8" id="KW-0735">Signal-anchor</keyword>
<keyword evidence="16" id="KW-1185">Reference proteome</keyword>
<evidence type="ECO:0000313" key="15">
    <source>
        <dbReference type="EMBL" id="KIH48795.1"/>
    </source>
</evidence>
<dbReference type="PANTHER" id="PTHR15075:SF2">
    <property type="entry name" value="ALPHA-1,6-MANNOSYLGLYCOPROTEIN 6-BETA-N-ACETYLGLUCOSAMINYLTRANSFERASE"/>
    <property type="match status" value="1"/>
</dbReference>
<evidence type="ECO:0000256" key="3">
    <source>
        <dbReference type="ARBA" id="ARBA00007477"/>
    </source>
</evidence>
<evidence type="ECO:0000256" key="13">
    <source>
        <dbReference type="ARBA" id="ARBA00048243"/>
    </source>
</evidence>
<dbReference type="UniPathway" id="UPA00378"/>
<keyword evidence="9" id="KW-1133">Transmembrane helix</keyword>
<evidence type="ECO:0000259" key="14">
    <source>
        <dbReference type="Pfam" id="PF15024"/>
    </source>
</evidence>
<evidence type="ECO:0000256" key="4">
    <source>
        <dbReference type="ARBA" id="ARBA00012671"/>
    </source>
</evidence>
<keyword evidence="6" id="KW-0808">Transferase</keyword>
<comment type="similarity">
    <text evidence="3">Belongs to the glycosyltransferase 18 family.</text>
</comment>
<evidence type="ECO:0000256" key="2">
    <source>
        <dbReference type="ARBA" id="ARBA00004922"/>
    </source>
</evidence>
<keyword evidence="12" id="KW-0325">Glycoprotein</keyword>
<reference evidence="15 16" key="1">
    <citation type="submission" date="2013-12" db="EMBL/GenBank/DDBJ databases">
        <title>Draft genome of the parsitic nematode Ancylostoma duodenale.</title>
        <authorList>
            <person name="Mitreva M."/>
        </authorList>
    </citation>
    <scope>NUCLEOTIDE SEQUENCE [LARGE SCALE GENOMIC DNA]</scope>
    <source>
        <strain evidence="15 16">Zhejiang</strain>
    </source>
</reference>
<dbReference type="AlphaFoldDB" id="A0A0C2FJM3"/>
<evidence type="ECO:0000313" key="16">
    <source>
        <dbReference type="Proteomes" id="UP000054047"/>
    </source>
</evidence>
<dbReference type="GO" id="GO:0030144">
    <property type="term" value="F:alpha-1,6-mannosylglycoprotein 6-beta-N-acetylglucosaminyltransferase activity"/>
    <property type="evidence" value="ECO:0007669"/>
    <property type="project" value="UniProtKB-EC"/>
</dbReference>
<keyword evidence="7" id="KW-0812">Transmembrane</keyword>
<evidence type="ECO:0000256" key="12">
    <source>
        <dbReference type="ARBA" id="ARBA00023180"/>
    </source>
</evidence>
<evidence type="ECO:0000256" key="10">
    <source>
        <dbReference type="ARBA" id="ARBA00023034"/>
    </source>
</evidence>
<evidence type="ECO:0000256" key="7">
    <source>
        <dbReference type="ARBA" id="ARBA00022692"/>
    </source>
</evidence>
<comment type="subcellular location">
    <subcellularLocation>
        <location evidence="1">Golgi apparatus membrane</location>
        <topology evidence="1">Single-pass type II membrane protein</topology>
    </subcellularLocation>
</comment>
<keyword evidence="11" id="KW-0472">Membrane</keyword>
<evidence type="ECO:0000256" key="11">
    <source>
        <dbReference type="ARBA" id="ARBA00023136"/>
    </source>
</evidence>
<feature type="non-terminal residue" evidence="15">
    <location>
        <position position="152"/>
    </location>
</feature>
<protein>
    <recommendedName>
        <fullName evidence="4">alpha-1,6-mannosyl-glycoprotein 6-beta-N-acetylglucosaminyltransferase</fullName>
        <ecNumber evidence="4">2.4.1.155</ecNumber>
    </recommendedName>
</protein>
<dbReference type="Pfam" id="PF15024">
    <property type="entry name" value="Glyco_transf_18"/>
    <property type="match status" value="1"/>
</dbReference>
<feature type="domain" description="Glycosyltransferase family 18 catalytic" evidence="14">
    <location>
        <begin position="29"/>
        <end position="152"/>
    </location>
</feature>
<dbReference type="GO" id="GO:0000139">
    <property type="term" value="C:Golgi membrane"/>
    <property type="evidence" value="ECO:0007669"/>
    <property type="project" value="UniProtKB-SubCell"/>
</dbReference>
<sequence length="152" mass="17847">QTDRIRRDERVSKCNLMRNKDRIRVWLYMENHCPPTDVGLKHTTVQKQNLYSSKPIQKFAKANTDLRGLLDVVLEKTDNYKYIRDRLEQHWSSWTEAMMKTMTKYPRSMSNRKKMNIIIHLGLLAEKSLHFADNSGKGGPLGELLQWSDLIA</sequence>
<dbReference type="Proteomes" id="UP000054047">
    <property type="component" value="Unassembled WGS sequence"/>
</dbReference>
<feature type="non-terminal residue" evidence="15">
    <location>
        <position position="1"/>
    </location>
</feature>
<keyword evidence="10" id="KW-0333">Golgi apparatus</keyword>
<evidence type="ECO:0000256" key="6">
    <source>
        <dbReference type="ARBA" id="ARBA00022679"/>
    </source>
</evidence>
<gene>
    <name evidence="15" type="ORF">ANCDUO_21132</name>
</gene>
<keyword evidence="5" id="KW-0328">Glycosyltransferase</keyword>
<comment type="pathway">
    <text evidence="2">Protein modification; protein glycosylation.</text>
</comment>
<dbReference type="EC" id="2.4.1.155" evidence="4"/>
<comment type="catalytic activity">
    <reaction evidence="13">
        <text>N(4)-{beta-D-GlcNAc-(1-&gt;2)-[beta-D-GlcNAc-(1-&gt;4)]-alpha-D-Man-(1-&gt;3)-[beta-D-GlcNAc-(1-&gt;2)-alpha-D-Man-(1-&gt;6)]-beta-D-Man-(1-&gt;4)-beta-D-GlcNAc-(1-&gt;4)-beta-D-GlcNAc}-L-asparaginyl-[protein] + UDP-N-acetyl-alpha-D-glucosamine = N(4)-{beta-D-GlcNAc-(1-&gt;2)-[beta-D-GlcNAc-(1-&gt;4)]-alpha-D-Man-(1-&gt;3)-[beta-D-GlcNAc-(1-&gt;2)-[beta-D-GlcNAc-(1-&gt;6)]-alpha-D-Man-(1-&gt;6)]-beta-D-Man-(1-&gt;4)-beta-D-GlcNAc-(1-&gt;4)-beta-D-GlcNAc}-L-asparaginyl-[protein] + UDP + H(+)</text>
        <dbReference type="Rhea" id="RHEA:16921"/>
        <dbReference type="Rhea" id="RHEA-COMP:14374"/>
        <dbReference type="Rhea" id="RHEA-COMP:14377"/>
        <dbReference type="ChEBI" id="CHEBI:15378"/>
        <dbReference type="ChEBI" id="CHEBI:57705"/>
        <dbReference type="ChEBI" id="CHEBI:58223"/>
        <dbReference type="ChEBI" id="CHEBI:139507"/>
        <dbReference type="ChEBI" id="CHEBI:139510"/>
        <dbReference type="EC" id="2.4.1.155"/>
    </reaction>
</comment>
<evidence type="ECO:0000256" key="1">
    <source>
        <dbReference type="ARBA" id="ARBA00004323"/>
    </source>
</evidence>
<dbReference type="InterPro" id="IPR052105">
    <property type="entry name" value="MGAT5_Glycosyltransferase"/>
</dbReference>
<proteinExistence type="inferred from homology"/>
<evidence type="ECO:0000256" key="5">
    <source>
        <dbReference type="ARBA" id="ARBA00022676"/>
    </source>
</evidence>
<name>A0A0C2FJM3_9BILA</name>
<evidence type="ECO:0000256" key="8">
    <source>
        <dbReference type="ARBA" id="ARBA00022968"/>
    </source>
</evidence>
<dbReference type="PANTHER" id="PTHR15075">
    <property type="entry name" value="ALPHA-MANNOSIDE BETA-1,6-N-ACETYLGLUCOSAMINYLTRANSFERASE"/>
    <property type="match status" value="1"/>
</dbReference>
<dbReference type="GO" id="GO:0006487">
    <property type="term" value="P:protein N-linked glycosylation"/>
    <property type="evidence" value="ECO:0007669"/>
    <property type="project" value="TreeGrafter"/>
</dbReference>
<evidence type="ECO:0000256" key="9">
    <source>
        <dbReference type="ARBA" id="ARBA00022989"/>
    </source>
</evidence>
<dbReference type="EMBL" id="KN756862">
    <property type="protein sequence ID" value="KIH48795.1"/>
    <property type="molecule type" value="Genomic_DNA"/>
</dbReference>